<dbReference type="Gene3D" id="3.30.420.40">
    <property type="match status" value="1"/>
</dbReference>
<feature type="chain" id="PRO_5008888983" evidence="1">
    <location>
        <begin position="24"/>
        <end position="351"/>
    </location>
</feature>
<dbReference type="CDD" id="cd10170">
    <property type="entry name" value="ASKHA_NBD_HSP70"/>
    <property type="match status" value="1"/>
</dbReference>
<keyword evidence="3" id="KW-1185">Reference proteome</keyword>
<proteinExistence type="predicted"/>
<evidence type="ECO:0000313" key="3">
    <source>
        <dbReference type="Proteomes" id="UP000092993"/>
    </source>
</evidence>
<keyword evidence="1" id="KW-0732">Signal</keyword>
<dbReference type="OrthoDB" id="2802855at2759"/>
<evidence type="ECO:0000256" key="1">
    <source>
        <dbReference type="SAM" id="SignalP"/>
    </source>
</evidence>
<dbReference type="InterPro" id="IPR043129">
    <property type="entry name" value="ATPase_NBD"/>
</dbReference>
<keyword evidence="2" id="KW-0346">Stress response</keyword>
<protein>
    <submittedName>
        <fullName evidence="2">Heat shock protein 12A</fullName>
    </submittedName>
</protein>
<dbReference type="PANTHER" id="PTHR14187">
    <property type="entry name" value="ALPHA KINASE/ELONGATION FACTOR 2 KINASE"/>
    <property type="match status" value="1"/>
</dbReference>
<gene>
    <name evidence="2" type="primary">Hspa12a</name>
    <name evidence="2" type="ORF">A0H81_07266</name>
</gene>
<dbReference type="OMA" id="CVFARMA"/>
<evidence type="ECO:0000313" key="2">
    <source>
        <dbReference type="EMBL" id="OBZ73028.1"/>
    </source>
</evidence>
<dbReference type="Gene3D" id="3.90.640.10">
    <property type="entry name" value="Actin, Chain A, domain 4"/>
    <property type="match status" value="1"/>
</dbReference>
<dbReference type="SUPFAM" id="SSF53067">
    <property type="entry name" value="Actin-like ATPase domain"/>
    <property type="match status" value="1"/>
</dbReference>
<sequence length="351" mass="39184">MNKKLSDIFKVAFLFDWIYLVLTHSQCGEAVIVVDAGGGTVDISTYKITNSSPLVRAQECAVTKCLLQGSTFVNSRAETYLREKLRHSPYGSNEDILEMLKDFEKSAKPSFKGGSRNTMIKFGSPKAPDDIERGVSRGRLSLSSKEMIALFDPSIRAIEEAITEQRQSATGSIKTILLSGGFSASPFLRARLQTYAESAGVSLYYPDTEGQSPAKAVAEGALAFYIDHCVFARMAKRTYGIQGSTMFWPFNPEHLQRVDQVFLDCEGDLCLPRHFAPVLKKGTLVTADEEFVCSFLRNTPEPIDNIQTSIVCYKGDKSDPHWTDVEPEMFLTYAPFKPMYPSWLEDGQEKR</sequence>
<dbReference type="Proteomes" id="UP000092993">
    <property type="component" value="Unassembled WGS sequence"/>
</dbReference>
<organism evidence="2 3">
    <name type="scientific">Grifola frondosa</name>
    <name type="common">Maitake</name>
    <name type="synonym">Polyporus frondosus</name>
    <dbReference type="NCBI Taxonomy" id="5627"/>
    <lineage>
        <taxon>Eukaryota</taxon>
        <taxon>Fungi</taxon>
        <taxon>Dikarya</taxon>
        <taxon>Basidiomycota</taxon>
        <taxon>Agaricomycotina</taxon>
        <taxon>Agaricomycetes</taxon>
        <taxon>Polyporales</taxon>
        <taxon>Grifolaceae</taxon>
        <taxon>Grifola</taxon>
    </lineage>
</organism>
<dbReference type="STRING" id="5627.A0A1C7M862"/>
<reference evidence="2 3" key="1">
    <citation type="submission" date="2016-03" db="EMBL/GenBank/DDBJ databases">
        <title>Whole genome sequencing of Grifola frondosa 9006-11.</title>
        <authorList>
            <person name="Min B."/>
            <person name="Park H."/>
            <person name="Kim J.-G."/>
            <person name="Cho H."/>
            <person name="Oh Y.-L."/>
            <person name="Kong W.-S."/>
            <person name="Choi I.-G."/>
        </authorList>
    </citation>
    <scope>NUCLEOTIDE SEQUENCE [LARGE SCALE GENOMIC DNA]</scope>
    <source>
        <strain evidence="2 3">9006-11</strain>
    </source>
</reference>
<comment type="caution">
    <text evidence="2">The sequence shown here is derived from an EMBL/GenBank/DDBJ whole genome shotgun (WGS) entry which is preliminary data.</text>
</comment>
<name>A0A1C7M862_GRIFR</name>
<feature type="signal peptide" evidence="1">
    <location>
        <begin position="1"/>
        <end position="23"/>
    </location>
</feature>
<accession>A0A1C7M862</accession>
<dbReference type="AlphaFoldDB" id="A0A1C7M862"/>
<dbReference type="PANTHER" id="PTHR14187:SF5">
    <property type="entry name" value="HEAT SHOCK 70 KDA PROTEIN 12A"/>
    <property type="match status" value="1"/>
</dbReference>
<dbReference type="EMBL" id="LUGG01000007">
    <property type="protein sequence ID" value="OBZ73028.1"/>
    <property type="molecule type" value="Genomic_DNA"/>
</dbReference>